<reference evidence="1 2" key="1">
    <citation type="journal article" date="2020" name="Microorganisms">
        <title>Osmotic Adaptation and Compatible Solute Biosynthesis of Phototrophic Bacteria as Revealed from Genome Analyses.</title>
        <authorList>
            <person name="Imhoff J.F."/>
            <person name="Rahn T."/>
            <person name="Kunzel S."/>
            <person name="Keller A."/>
            <person name="Neulinger S.C."/>
        </authorList>
    </citation>
    <scope>NUCLEOTIDE SEQUENCE [LARGE SCALE GENOMIC DNA]</scope>
    <source>
        <strain evidence="1 2">DSM 9895</strain>
    </source>
</reference>
<dbReference type="Proteomes" id="UP001296873">
    <property type="component" value="Unassembled WGS sequence"/>
</dbReference>
<dbReference type="Gene3D" id="2.30.30.110">
    <property type="match status" value="1"/>
</dbReference>
<dbReference type="Pfam" id="PF02452">
    <property type="entry name" value="PemK_toxin"/>
    <property type="match status" value="1"/>
</dbReference>
<comment type="caution">
    <text evidence="1">The sequence shown here is derived from an EMBL/GenBank/DDBJ whole genome shotgun (WGS) entry which is preliminary data.</text>
</comment>
<evidence type="ECO:0000313" key="1">
    <source>
        <dbReference type="EMBL" id="MBK1667944.1"/>
    </source>
</evidence>
<dbReference type="InterPro" id="IPR003477">
    <property type="entry name" value="PemK-like"/>
</dbReference>
<gene>
    <name evidence="1" type="ORF">CKO28_07835</name>
</gene>
<name>A0ABS1DBV6_9PROT</name>
<evidence type="ECO:0008006" key="3">
    <source>
        <dbReference type="Google" id="ProtNLM"/>
    </source>
</evidence>
<proteinExistence type="predicted"/>
<accession>A0ABS1DBV6</accession>
<evidence type="ECO:0000313" key="2">
    <source>
        <dbReference type="Proteomes" id="UP001296873"/>
    </source>
</evidence>
<protein>
    <recommendedName>
        <fullName evidence="3">Growth inhibitor PemK</fullName>
    </recommendedName>
</protein>
<dbReference type="RefSeq" id="WP_200340110.1">
    <property type="nucleotide sequence ID" value="NZ_NRRL01000014.1"/>
</dbReference>
<organism evidence="1 2">
    <name type="scientific">Rhodovibrio sodomensis</name>
    <dbReference type="NCBI Taxonomy" id="1088"/>
    <lineage>
        <taxon>Bacteria</taxon>
        <taxon>Pseudomonadati</taxon>
        <taxon>Pseudomonadota</taxon>
        <taxon>Alphaproteobacteria</taxon>
        <taxon>Rhodospirillales</taxon>
        <taxon>Rhodovibrionaceae</taxon>
        <taxon>Rhodovibrio</taxon>
    </lineage>
</organism>
<dbReference type="PANTHER" id="PTHR33988">
    <property type="entry name" value="ENDORIBONUCLEASE MAZF-RELATED"/>
    <property type="match status" value="1"/>
</dbReference>
<dbReference type="InterPro" id="IPR011067">
    <property type="entry name" value="Plasmid_toxin/cell-grow_inhib"/>
</dbReference>
<dbReference type="SUPFAM" id="SSF50118">
    <property type="entry name" value="Cell growth inhibitor/plasmid maintenance toxic component"/>
    <property type="match status" value="1"/>
</dbReference>
<dbReference type="EMBL" id="NRRL01000014">
    <property type="protein sequence ID" value="MBK1667944.1"/>
    <property type="molecule type" value="Genomic_DNA"/>
</dbReference>
<sequence length="115" mass="12576">MAAYRPGDIVVVPFPFADYPDTVKRRPAVVISRTSLADKTGLYWIVMITSAENAGWPDDVHVPDDPSTGLPAPSVVRPAKLATVERPRLVRRLGVLPAHTWSEVAAYVRDNLASN</sequence>
<keyword evidence="2" id="KW-1185">Reference proteome</keyword>